<organism evidence="6 7">
    <name type="scientific">Phomopsis amygdali</name>
    <name type="common">Fusicoccum amygdali</name>
    <dbReference type="NCBI Taxonomy" id="1214568"/>
    <lineage>
        <taxon>Eukaryota</taxon>
        <taxon>Fungi</taxon>
        <taxon>Dikarya</taxon>
        <taxon>Ascomycota</taxon>
        <taxon>Pezizomycotina</taxon>
        <taxon>Sordariomycetes</taxon>
        <taxon>Sordariomycetidae</taxon>
        <taxon>Diaporthales</taxon>
        <taxon>Diaporthaceae</taxon>
        <taxon>Diaporthe</taxon>
    </lineage>
</organism>
<evidence type="ECO:0000259" key="5">
    <source>
        <dbReference type="PROSITE" id="PS50837"/>
    </source>
</evidence>
<dbReference type="Pfam" id="PF22939">
    <property type="entry name" value="WHD_GPIID"/>
    <property type="match status" value="1"/>
</dbReference>
<dbReference type="InterPro" id="IPR029058">
    <property type="entry name" value="AB_hydrolase_fold"/>
</dbReference>
<dbReference type="SUPFAM" id="SSF52540">
    <property type="entry name" value="P-loop containing nucleoside triphosphate hydrolases"/>
    <property type="match status" value="1"/>
</dbReference>
<dbReference type="Pfam" id="PF12796">
    <property type="entry name" value="Ank_2"/>
    <property type="match status" value="1"/>
</dbReference>
<feature type="repeat" description="ANK" evidence="3">
    <location>
        <begin position="978"/>
        <end position="1010"/>
    </location>
</feature>
<dbReference type="SUPFAM" id="SSF53474">
    <property type="entry name" value="alpha/beta-Hydrolases"/>
    <property type="match status" value="1"/>
</dbReference>
<evidence type="ECO:0000256" key="3">
    <source>
        <dbReference type="PROSITE-ProRule" id="PRU00023"/>
    </source>
</evidence>
<dbReference type="InterPro" id="IPR007111">
    <property type="entry name" value="NACHT_NTPase"/>
</dbReference>
<accession>A0AAD9SPL3</accession>
<dbReference type="Pfam" id="PF05057">
    <property type="entry name" value="DUF676"/>
    <property type="match status" value="1"/>
</dbReference>
<protein>
    <recommendedName>
        <fullName evidence="5">NACHT domain-containing protein</fullName>
    </recommendedName>
</protein>
<feature type="repeat" description="ANK" evidence="3">
    <location>
        <begin position="1010"/>
        <end position="1042"/>
    </location>
</feature>
<evidence type="ECO:0000313" key="6">
    <source>
        <dbReference type="EMBL" id="KAK2613542.1"/>
    </source>
</evidence>
<dbReference type="SUPFAM" id="SSF48403">
    <property type="entry name" value="Ankyrin repeat"/>
    <property type="match status" value="1"/>
</dbReference>
<dbReference type="InterPro" id="IPR007751">
    <property type="entry name" value="DUF676_lipase-like"/>
</dbReference>
<dbReference type="EMBL" id="JAUJFL010000001">
    <property type="protein sequence ID" value="KAK2613542.1"/>
    <property type="molecule type" value="Genomic_DNA"/>
</dbReference>
<comment type="similarity">
    <text evidence="1">Belongs to the putative lipase ROG1 family.</text>
</comment>
<keyword evidence="2" id="KW-0677">Repeat</keyword>
<dbReference type="InterPro" id="IPR054471">
    <property type="entry name" value="GPIID_WHD"/>
</dbReference>
<proteinExistence type="inferred from homology"/>
<dbReference type="PANTHER" id="PTHR10039">
    <property type="entry name" value="AMELOGENIN"/>
    <property type="match status" value="1"/>
</dbReference>
<dbReference type="InterPro" id="IPR002110">
    <property type="entry name" value="Ankyrin_rpt"/>
</dbReference>
<reference evidence="6" key="1">
    <citation type="submission" date="2023-06" db="EMBL/GenBank/DDBJ databases">
        <authorList>
            <person name="Noh H."/>
        </authorList>
    </citation>
    <scope>NUCLEOTIDE SEQUENCE</scope>
    <source>
        <strain evidence="6">DUCC20226</strain>
    </source>
</reference>
<dbReference type="AlphaFoldDB" id="A0AAD9SPL3"/>
<evidence type="ECO:0000256" key="1">
    <source>
        <dbReference type="ARBA" id="ARBA00007920"/>
    </source>
</evidence>
<dbReference type="InterPro" id="IPR036770">
    <property type="entry name" value="Ankyrin_rpt-contain_sf"/>
</dbReference>
<comment type="caution">
    <text evidence="6">The sequence shown here is derived from an EMBL/GenBank/DDBJ whole genome shotgun (WGS) entry which is preliminary data.</text>
</comment>
<dbReference type="Pfam" id="PF24883">
    <property type="entry name" value="NPHP3_N"/>
    <property type="match status" value="1"/>
</dbReference>
<dbReference type="InterPro" id="IPR056884">
    <property type="entry name" value="NPHP3-like_N"/>
</dbReference>
<feature type="region of interest" description="Disordered" evidence="4">
    <location>
        <begin position="18"/>
        <end position="55"/>
    </location>
</feature>
<keyword evidence="3" id="KW-0040">ANK repeat</keyword>
<dbReference type="InterPro" id="IPR027417">
    <property type="entry name" value="P-loop_NTPase"/>
</dbReference>
<gene>
    <name evidence="6" type="ORF">N8I77_000449</name>
</gene>
<dbReference type="PROSITE" id="PS50297">
    <property type="entry name" value="ANK_REP_REGION"/>
    <property type="match status" value="2"/>
</dbReference>
<evidence type="ECO:0000313" key="7">
    <source>
        <dbReference type="Proteomes" id="UP001265746"/>
    </source>
</evidence>
<dbReference type="Gene3D" id="3.40.50.300">
    <property type="entry name" value="P-loop containing nucleotide triphosphate hydrolases"/>
    <property type="match status" value="1"/>
</dbReference>
<dbReference type="Gene3D" id="1.25.40.20">
    <property type="entry name" value="Ankyrin repeat-containing domain"/>
    <property type="match status" value="1"/>
</dbReference>
<dbReference type="PANTHER" id="PTHR10039:SF17">
    <property type="entry name" value="FUNGAL STAND N-TERMINAL GOODBYE DOMAIN-CONTAINING PROTEIN-RELATED"/>
    <property type="match status" value="1"/>
</dbReference>
<evidence type="ECO:0000256" key="2">
    <source>
        <dbReference type="ARBA" id="ARBA00022737"/>
    </source>
</evidence>
<dbReference type="Gene3D" id="3.40.50.1820">
    <property type="entry name" value="alpha/beta hydrolase"/>
    <property type="match status" value="1"/>
</dbReference>
<evidence type="ECO:0000256" key="4">
    <source>
        <dbReference type="SAM" id="MobiDB-lite"/>
    </source>
</evidence>
<name>A0AAD9SPL3_PHOAM</name>
<dbReference type="PROSITE" id="PS50088">
    <property type="entry name" value="ANK_REPEAT"/>
    <property type="match status" value="2"/>
</dbReference>
<feature type="domain" description="NACHT" evidence="5">
    <location>
        <begin position="396"/>
        <end position="551"/>
    </location>
</feature>
<dbReference type="SMART" id="SM00248">
    <property type="entry name" value="ANK"/>
    <property type="match status" value="4"/>
</dbReference>
<keyword evidence="7" id="KW-1185">Reference proteome</keyword>
<feature type="region of interest" description="Disordered" evidence="4">
    <location>
        <begin position="795"/>
        <end position="835"/>
    </location>
</feature>
<feature type="compositionally biased region" description="Low complexity" evidence="4">
    <location>
        <begin position="795"/>
        <end position="813"/>
    </location>
</feature>
<dbReference type="Proteomes" id="UP001265746">
    <property type="component" value="Unassembled WGS sequence"/>
</dbReference>
<dbReference type="PROSITE" id="PS50837">
    <property type="entry name" value="NACHT"/>
    <property type="match status" value="1"/>
</dbReference>
<sequence>MCTWLNLVMWRKLRARAHGKQARDGPLPESKAAPELDPPPFIDGEDKLREASPSPSIKSVEEHVGLFPIEPAAPLSTPGPAILEVIAVHGLGGGWQKTWTAENGSMWLKDFIPWQLDDAGLKARTWSYGYNSRTAFSAAVTDITDEAGMLLDRIQGERITHEDKKRHIVFVAHSLGGILVKKAMVLAQERSKLYGDLLSKVYGVIFLGTPHRGSDLAWWATFAAEILRTIQLGSGTNTAYVSALKRNSTEFANISQQWVERSEAVQIRTFYETERLAGVLVVDKDSARLGLPNEIAVGLADSNHRTICKFEQAKSQRYRPVLNALKLMAADIRELATKTENSAFVWDESHTSFVQLLGSSEYKADRARNPMREPGTCEWIPRHSQFEVWLTAKASTILWLSGDPGCGKSVASSFLVDFLKQSQPSSLTTYFFFKDDSSRQASAVSALCAVLHQIFTDNRSSHLVEHGMKTYRNNGSAMFSQFLCLWDTLASVLSDKRCGTVILILDAMDECKAEERQPLIEALAKLCRQNSSTGSAVHLKVVITSRPYAALQRAFKFFQTIHIRAEDSIDSIDEDVKTVINTRIDRFSKHMDLSGDVRLAALKEKLKAKADYTFLWVSLILDILDQSADCTFEELHEIIDNTNPSIESLYESILSKAKSPEKARRLLHIIVGAAEPLTADEVNAAWSVKVGQPVDLEKMQERSFPSAELGIRETCGLFVRFINGTVVLVHQTAKEFLVEKGHSPFQGRQAGSLKWQLHPAESSRLLAGICLTYLLSIKFHSNLCYNQLARAPYSSMETHSSGSGSSTRSSYSRSGERELPSVMPADHSTENSRLDHDVKPYSEFPVASDGATPQHQDRTRKLFKTTLGTLKSSDLGIDGLGELEEFMRTHCFVAHAAKYVLKYIDLSGPDAWEAEKLGKLALDMFADRDAYTSWYIISESTEVRVLVHPLIYAVNAGMTHLVKGLLESGHDPDTTDHAGRTALMIAVKRGRLLIADLLSEAGADCTRDDGHNTALHLAVQADNPAMVDLLLRHGAERMARSMTDAIPLHLARSAAVAKLLLKEQVTQQCIAVNWGLETPLHRASRGGHEDVQKEIIAAIHS</sequence>